<reference evidence="1" key="1">
    <citation type="submission" date="2022-04" db="EMBL/GenBank/DDBJ databases">
        <title>Genome of the entomopathogenic fungus Entomophthora muscae.</title>
        <authorList>
            <person name="Elya C."/>
            <person name="Lovett B.R."/>
            <person name="Lee E."/>
            <person name="Macias A.M."/>
            <person name="Hajek A.E."/>
            <person name="De Bivort B.L."/>
            <person name="Kasson M.T."/>
            <person name="De Fine Licht H.H."/>
            <person name="Stajich J.E."/>
        </authorList>
    </citation>
    <scope>NUCLEOTIDE SEQUENCE</scope>
    <source>
        <strain evidence="1">Berkeley</strain>
    </source>
</reference>
<comment type="caution">
    <text evidence="1">The sequence shown here is derived from an EMBL/GenBank/DDBJ whole genome shotgun (WGS) entry which is preliminary data.</text>
</comment>
<evidence type="ECO:0000313" key="2">
    <source>
        <dbReference type="Proteomes" id="UP001165960"/>
    </source>
</evidence>
<name>A0ACC2S1R5_9FUNG</name>
<protein>
    <submittedName>
        <fullName evidence="1">Uncharacterized protein</fullName>
    </submittedName>
</protein>
<organism evidence="1 2">
    <name type="scientific">Entomophthora muscae</name>
    <dbReference type="NCBI Taxonomy" id="34485"/>
    <lineage>
        <taxon>Eukaryota</taxon>
        <taxon>Fungi</taxon>
        <taxon>Fungi incertae sedis</taxon>
        <taxon>Zoopagomycota</taxon>
        <taxon>Entomophthoromycotina</taxon>
        <taxon>Entomophthoromycetes</taxon>
        <taxon>Entomophthorales</taxon>
        <taxon>Entomophthoraceae</taxon>
        <taxon>Entomophthora</taxon>
    </lineage>
</organism>
<keyword evidence="2" id="KW-1185">Reference proteome</keyword>
<dbReference type="Proteomes" id="UP001165960">
    <property type="component" value="Unassembled WGS sequence"/>
</dbReference>
<dbReference type="EMBL" id="QTSX02005989">
    <property type="protein sequence ID" value="KAJ9056235.1"/>
    <property type="molecule type" value="Genomic_DNA"/>
</dbReference>
<gene>
    <name evidence="1" type="ORF">DSO57_1035314</name>
</gene>
<evidence type="ECO:0000313" key="1">
    <source>
        <dbReference type="EMBL" id="KAJ9056235.1"/>
    </source>
</evidence>
<sequence>MTSKSPEEFRRADTLSLLTDEGTPASSPPLFSEEPRSCPRWGMLIPLKNRVIKADPIFITGTEYSFGRGDLTQPLPVVSLKHFILKFGSDGMKCIVDVSTNGVFVNQKKLQKHIPQHIKSGDIIAIKLSHSFADALVLEFLDVANPDSSNVNEIEAPPEVINKEDIEPMIKCPICHQKMLEPVAVYPCIHSFCGHCFAKYHLPSNDDECPTCSLVFVGFQWNHKLRKVIDKISEPCSRTESELQEAGELRSRLQKAIDLKVNSESAVSSPIHHSISVNTMAYSCRACSCKPSEVTNFKCPGLGSPHAKCSMCHEGMPDLRQTFTFCAFCGKDFCSFLWPCHASQPSSRFNKLRDFVPLAFPPDWQHIDPIENLAFKNYIARQLWKPADFYRHCFARLERGDFNWDASSFATHSATIDSYACDSCIMNVVFPELGMFYRLSLTPCDLICVEMPHVRPYCPNGRECFMLTDPRHRKDFNHWCPPGMILV</sequence>
<proteinExistence type="predicted"/>
<accession>A0ACC2S1R5</accession>